<dbReference type="NCBIfam" id="TIGR01563">
    <property type="entry name" value="gp16_SPP1"/>
    <property type="match status" value="1"/>
</dbReference>
<dbReference type="Proteomes" id="UP001162905">
    <property type="component" value="Unassembled WGS sequence"/>
</dbReference>
<evidence type="ECO:0000313" key="2">
    <source>
        <dbReference type="Proteomes" id="UP001162905"/>
    </source>
</evidence>
<dbReference type="EMBL" id="JAKJXH010000048">
    <property type="protein sequence ID" value="MCF7545556.1"/>
    <property type="molecule type" value="Genomic_DNA"/>
</dbReference>
<name>A0ABS9IEQ0_9PSED</name>
<dbReference type="Pfam" id="PF05521">
    <property type="entry name" value="Phage_HCP"/>
    <property type="match status" value="1"/>
</dbReference>
<protein>
    <submittedName>
        <fullName evidence="1">Phage head closure protein</fullName>
    </submittedName>
</protein>
<organism evidence="1 2">
    <name type="scientific">Pseudomonas petrae</name>
    <dbReference type="NCBI Taxonomy" id="2912190"/>
    <lineage>
        <taxon>Bacteria</taxon>
        <taxon>Pseudomonadati</taxon>
        <taxon>Pseudomonadota</taxon>
        <taxon>Gammaproteobacteria</taxon>
        <taxon>Pseudomonadales</taxon>
        <taxon>Pseudomonadaceae</taxon>
        <taxon>Pseudomonas</taxon>
    </lineage>
</organism>
<comment type="caution">
    <text evidence="1">The sequence shown here is derived from an EMBL/GenBank/DDBJ whole genome shotgun (WGS) entry which is preliminary data.</text>
</comment>
<reference evidence="1" key="1">
    <citation type="submission" date="2022-01" db="EMBL/GenBank/DDBJ databases">
        <title>Pseudomonas sp. nov. isolated from Antarctic regolith.</title>
        <authorList>
            <person name="Novakova D."/>
            <person name="Sedlar K."/>
        </authorList>
    </citation>
    <scope>NUCLEOTIDE SEQUENCE</scope>
    <source>
        <strain evidence="1">P2647</strain>
    </source>
</reference>
<dbReference type="Gene3D" id="2.40.10.270">
    <property type="entry name" value="Bacteriophage SPP1 head-tail adaptor protein"/>
    <property type="match status" value="1"/>
</dbReference>
<keyword evidence="2" id="KW-1185">Reference proteome</keyword>
<dbReference type="InterPro" id="IPR008767">
    <property type="entry name" value="Phage_SPP1_head-tail_adaptor"/>
</dbReference>
<dbReference type="InterPro" id="IPR038666">
    <property type="entry name" value="SSP1_head-tail_sf"/>
</dbReference>
<sequence length="106" mass="11656">MRAGPLRHRGSLQKQTRVSDGMGGYIQGWSSVRPVRAEITMPTGRTSPVAQQIKAVVTAEIRVRMSPDFKVGQRLAFVDGTYLIEAALSDNDRTMLRLLCSNAVNP</sequence>
<proteinExistence type="predicted"/>
<accession>A0ABS9IEQ0</accession>
<evidence type="ECO:0000313" key="1">
    <source>
        <dbReference type="EMBL" id="MCF7545556.1"/>
    </source>
</evidence>
<dbReference type="RefSeq" id="WP_237254857.1">
    <property type="nucleotide sequence ID" value="NZ_JAKJXH010000048.1"/>
</dbReference>
<gene>
    <name evidence="1" type="ORF">L4G47_25520</name>
</gene>